<reference evidence="1 2" key="1">
    <citation type="submission" date="2019-03" db="EMBL/GenBank/DDBJ databases">
        <title>The genome sequence of a newly discovered highly antifungal drug resistant Aspergillus species, Aspergillus tanneri NIH 1004.</title>
        <authorList>
            <person name="Mounaud S."/>
            <person name="Singh I."/>
            <person name="Joardar V."/>
            <person name="Pakala S."/>
            <person name="Pakala S."/>
            <person name="Venepally P."/>
            <person name="Hoover J."/>
            <person name="Nierman W."/>
            <person name="Chung J."/>
            <person name="Losada L."/>
        </authorList>
    </citation>
    <scope>NUCLEOTIDE SEQUENCE [LARGE SCALE GENOMIC DNA]</scope>
    <source>
        <strain evidence="1 2">NIH1004</strain>
    </source>
</reference>
<dbReference type="AlphaFoldDB" id="A0A4V3UN70"/>
<keyword evidence="2" id="KW-1185">Reference proteome</keyword>
<dbReference type="EMBL" id="SOSA01000563">
    <property type="protein sequence ID" value="THC90084.1"/>
    <property type="molecule type" value="Genomic_DNA"/>
</dbReference>
<dbReference type="VEuPathDB" id="FungiDB:EYZ11_010463"/>
<evidence type="ECO:0000313" key="2">
    <source>
        <dbReference type="Proteomes" id="UP000308092"/>
    </source>
</evidence>
<proteinExistence type="predicted"/>
<gene>
    <name evidence="1" type="ORF">EYZ11_010463</name>
</gene>
<sequence length="53" mass="6338">MRTARRSTGQARFSQREIEANPYMMDDGCHREIEARKHEELWDENLHQHLLGS</sequence>
<comment type="caution">
    <text evidence="1">The sequence shown here is derived from an EMBL/GenBank/DDBJ whole genome shotgun (WGS) entry which is preliminary data.</text>
</comment>
<organism evidence="1 2">
    <name type="scientific">Aspergillus tanneri</name>
    <dbReference type="NCBI Taxonomy" id="1220188"/>
    <lineage>
        <taxon>Eukaryota</taxon>
        <taxon>Fungi</taxon>
        <taxon>Dikarya</taxon>
        <taxon>Ascomycota</taxon>
        <taxon>Pezizomycotina</taxon>
        <taxon>Eurotiomycetes</taxon>
        <taxon>Eurotiomycetidae</taxon>
        <taxon>Eurotiales</taxon>
        <taxon>Aspergillaceae</taxon>
        <taxon>Aspergillus</taxon>
        <taxon>Aspergillus subgen. Circumdati</taxon>
    </lineage>
</organism>
<dbReference type="Proteomes" id="UP000308092">
    <property type="component" value="Unassembled WGS sequence"/>
</dbReference>
<name>A0A4V3UN70_9EURO</name>
<accession>A0A4V3UN70</accession>
<evidence type="ECO:0000313" key="1">
    <source>
        <dbReference type="EMBL" id="THC90084.1"/>
    </source>
</evidence>
<protein>
    <submittedName>
        <fullName evidence="1">Uncharacterized protein</fullName>
    </submittedName>
</protein>